<evidence type="ECO:0000313" key="1">
    <source>
        <dbReference type="EMBL" id="ETM32853.1"/>
    </source>
</evidence>
<protein>
    <submittedName>
        <fullName evidence="1">Uncharacterized protein</fullName>
    </submittedName>
</protein>
<dbReference type="AlphaFoldDB" id="W2MB51"/>
<dbReference type="EMBL" id="KI696224">
    <property type="protein sequence ID" value="ETM32853.1"/>
    <property type="molecule type" value="Genomic_DNA"/>
</dbReference>
<name>W2MB51_PHYNI</name>
<sequence length="39" mass="4614">MGSTAIAYSLKLRWMLQQETVTFTCYNIYMTSMQHHGRD</sequence>
<dbReference type="Proteomes" id="UP000054532">
    <property type="component" value="Unassembled WGS sequence"/>
</dbReference>
<feature type="non-terminal residue" evidence="1">
    <location>
        <position position="39"/>
    </location>
</feature>
<reference evidence="1" key="1">
    <citation type="submission" date="2013-11" db="EMBL/GenBank/DDBJ databases">
        <title>The Genome Sequence of Phytophthora parasitica IAC_01/95.</title>
        <authorList>
            <consortium name="The Broad Institute Genomics Platform"/>
            <person name="Russ C."/>
            <person name="Tyler B."/>
            <person name="Panabieres F."/>
            <person name="Shan W."/>
            <person name="Tripathy S."/>
            <person name="Grunwald N."/>
            <person name="Machado M."/>
            <person name="Johnson C.S."/>
            <person name="Arredondo F."/>
            <person name="Hong C."/>
            <person name="Coffey M."/>
            <person name="Young S.K."/>
            <person name="Zeng Q."/>
            <person name="Gargeya S."/>
            <person name="Fitzgerald M."/>
            <person name="Abouelleil A."/>
            <person name="Alvarado L."/>
            <person name="Chapman S.B."/>
            <person name="Gainer-Dewar J."/>
            <person name="Goldberg J."/>
            <person name="Griggs A."/>
            <person name="Gujja S."/>
            <person name="Hansen M."/>
            <person name="Howarth C."/>
            <person name="Imamovic A."/>
            <person name="Ireland A."/>
            <person name="Larimer J."/>
            <person name="McCowan C."/>
            <person name="Murphy C."/>
            <person name="Pearson M."/>
            <person name="Poon T.W."/>
            <person name="Priest M."/>
            <person name="Roberts A."/>
            <person name="Saif S."/>
            <person name="Shea T."/>
            <person name="Sykes S."/>
            <person name="Wortman J."/>
            <person name="Nusbaum C."/>
            <person name="Birren B."/>
        </authorList>
    </citation>
    <scope>NUCLEOTIDE SEQUENCE [LARGE SCALE GENOMIC DNA]</scope>
    <source>
        <strain evidence="1">IAC_01/95</strain>
    </source>
</reference>
<gene>
    <name evidence="1" type="ORF">L914_19830</name>
</gene>
<proteinExistence type="predicted"/>
<organism evidence="1">
    <name type="scientific">Phytophthora nicotianae</name>
    <name type="common">Potato buckeye rot agent</name>
    <name type="synonym">Phytophthora parasitica</name>
    <dbReference type="NCBI Taxonomy" id="4792"/>
    <lineage>
        <taxon>Eukaryota</taxon>
        <taxon>Sar</taxon>
        <taxon>Stramenopiles</taxon>
        <taxon>Oomycota</taxon>
        <taxon>Peronosporomycetes</taxon>
        <taxon>Peronosporales</taxon>
        <taxon>Peronosporaceae</taxon>
        <taxon>Phytophthora</taxon>
    </lineage>
</organism>
<accession>W2MB51</accession>